<dbReference type="GO" id="GO:0005634">
    <property type="term" value="C:nucleus"/>
    <property type="evidence" value="ECO:0007669"/>
    <property type="project" value="TreeGrafter"/>
</dbReference>
<dbReference type="Proteomes" id="UP000007800">
    <property type="component" value="Unassembled WGS sequence"/>
</dbReference>
<dbReference type="GO" id="GO:0007059">
    <property type="term" value="P:chromosome segregation"/>
    <property type="evidence" value="ECO:0007669"/>
    <property type="project" value="TreeGrafter"/>
</dbReference>
<evidence type="ECO:0000313" key="8">
    <source>
        <dbReference type="EMBL" id="EER20318.1"/>
    </source>
</evidence>
<feature type="compositionally biased region" description="Polar residues" evidence="6">
    <location>
        <begin position="203"/>
        <end position="214"/>
    </location>
</feature>
<dbReference type="OMA" id="CMQRAEP"/>
<evidence type="ECO:0000256" key="4">
    <source>
        <dbReference type="ARBA" id="ARBA00022777"/>
    </source>
</evidence>
<dbReference type="PANTHER" id="PTHR43671">
    <property type="entry name" value="SERINE/THREONINE-PROTEIN KINASE NEK"/>
    <property type="match status" value="1"/>
</dbReference>
<dbReference type="InterPro" id="IPR011009">
    <property type="entry name" value="Kinase-like_dom_sf"/>
</dbReference>
<dbReference type="GO" id="GO:0004674">
    <property type="term" value="F:protein serine/threonine kinase activity"/>
    <property type="evidence" value="ECO:0007669"/>
    <property type="project" value="UniProtKB-EC"/>
</dbReference>
<feature type="region of interest" description="Disordered" evidence="6">
    <location>
        <begin position="836"/>
        <end position="884"/>
    </location>
</feature>
<feature type="region of interest" description="Disordered" evidence="6">
    <location>
        <begin position="198"/>
        <end position="232"/>
    </location>
</feature>
<dbReference type="InParanoid" id="C5K4P6"/>
<name>C5K4P6_PERM5</name>
<evidence type="ECO:0000256" key="1">
    <source>
        <dbReference type="ARBA" id="ARBA00012513"/>
    </source>
</evidence>
<feature type="compositionally biased region" description="Polar residues" evidence="6">
    <location>
        <begin position="89"/>
        <end position="102"/>
    </location>
</feature>
<dbReference type="GO" id="GO:0005524">
    <property type="term" value="F:ATP binding"/>
    <property type="evidence" value="ECO:0007669"/>
    <property type="project" value="UniProtKB-KW"/>
</dbReference>
<feature type="region of interest" description="Disordered" evidence="6">
    <location>
        <begin position="918"/>
        <end position="944"/>
    </location>
</feature>
<dbReference type="GO" id="GO:0005737">
    <property type="term" value="C:cytoplasm"/>
    <property type="evidence" value="ECO:0007669"/>
    <property type="project" value="TreeGrafter"/>
</dbReference>
<keyword evidence="9" id="KW-1185">Reference proteome</keyword>
<reference evidence="8 9" key="1">
    <citation type="submission" date="2008-07" db="EMBL/GenBank/DDBJ databases">
        <authorList>
            <person name="El-Sayed N."/>
            <person name="Caler E."/>
            <person name="Inman J."/>
            <person name="Amedeo P."/>
            <person name="Hass B."/>
            <person name="Wortman J."/>
        </authorList>
    </citation>
    <scope>NUCLEOTIDE SEQUENCE [LARGE SCALE GENOMIC DNA]</scope>
    <source>
        <strain evidence="9">ATCC 50983 / TXsc</strain>
    </source>
</reference>
<dbReference type="PANTHER" id="PTHR43671:SF13">
    <property type="entry name" value="SERINE_THREONINE-PROTEIN KINASE NEK2"/>
    <property type="match status" value="1"/>
</dbReference>
<evidence type="ECO:0000256" key="5">
    <source>
        <dbReference type="ARBA" id="ARBA00022840"/>
    </source>
</evidence>
<dbReference type="InterPro" id="IPR050660">
    <property type="entry name" value="NEK_Ser/Thr_kinase"/>
</dbReference>
<organism evidence="9">
    <name type="scientific">Perkinsus marinus (strain ATCC 50983 / TXsc)</name>
    <dbReference type="NCBI Taxonomy" id="423536"/>
    <lineage>
        <taxon>Eukaryota</taxon>
        <taxon>Sar</taxon>
        <taxon>Alveolata</taxon>
        <taxon>Perkinsozoa</taxon>
        <taxon>Perkinsea</taxon>
        <taxon>Perkinsida</taxon>
        <taxon>Perkinsidae</taxon>
        <taxon>Perkinsus</taxon>
    </lineage>
</organism>
<evidence type="ECO:0000256" key="6">
    <source>
        <dbReference type="SAM" id="MobiDB-lite"/>
    </source>
</evidence>
<dbReference type="GO" id="GO:0005813">
    <property type="term" value="C:centrosome"/>
    <property type="evidence" value="ECO:0007669"/>
    <property type="project" value="TreeGrafter"/>
</dbReference>
<keyword evidence="4" id="KW-0418">Kinase</keyword>
<dbReference type="InterPro" id="IPR008271">
    <property type="entry name" value="Ser/Thr_kinase_AS"/>
</dbReference>
<dbReference type="Pfam" id="PF00069">
    <property type="entry name" value="Pkinase"/>
    <property type="match status" value="1"/>
</dbReference>
<evidence type="ECO:0000256" key="2">
    <source>
        <dbReference type="ARBA" id="ARBA00022679"/>
    </source>
</evidence>
<dbReference type="SMART" id="SM00220">
    <property type="entry name" value="S_TKc"/>
    <property type="match status" value="1"/>
</dbReference>
<feature type="compositionally biased region" description="Basic and acidic residues" evidence="6">
    <location>
        <begin position="918"/>
        <end position="931"/>
    </location>
</feature>
<keyword evidence="5" id="KW-0067">ATP-binding</keyword>
<evidence type="ECO:0000256" key="3">
    <source>
        <dbReference type="ARBA" id="ARBA00022741"/>
    </source>
</evidence>
<evidence type="ECO:0000259" key="7">
    <source>
        <dbReference type="PROSITE" id="PS50011"/>
    </source>
</evidence>
<feature type="compositionally biased region" description="Low complexity" evidence="6">
    <location>
        <begin position="79"/>
        <end position="88"/>
    </location>
</feature>
<evidence type="ECO:0000313" key="9">
    <source>
        <dbReference type="Proteomes" id="UP000007800"/>
    </source>
</evidence>
<keyword evidence="3" id="KW-0547">Nucleotide-binding</keyword>
<protein>
    <recommendedName>
        <fullName evidence="1">non-specific serine/threonine protein kinase</fullName>
        <ecNumber evidence="1">2.7.11.1</ecNumber>
    </recommendedName>
</protein>
<feature type="region of interest" description="Disordered" evidence="6">
    <location>
        <begin position="67"/>
        <end position="102"/>
    </location>
</feature>
<proteinExistence type="predicted"/>
<feature type="compositionally biased region" description="Low complexity" evidence="6">
    <location>
        <begin position="982"/>
        <end position="991"/>
    </location>
</feature>
<keyword evidence="2" id="KW-0808">Transferase</keyword>
<sequence length="1531" mass="167235">MSQVPEDRQGRAKSPSLARLESIAKKHPENPLKSLQRSGKGVVPKSAGNDRSLTSLFTHAQRRVAAAIAHRGRATQQKSSSGRSMSSRPLTASMPNVNTASPSLPRAVGLAMTGPASSRAVVEESRAAELCQLPPLPTALPKVLPSSVSRGEGRVPALDLAKAGPISTLPLANSACHSNRVLPTGGTLTRSSRRLHLRKSCRTSAGQPTCSSTATRDRSTRANTPSSQRASLSIHGIIGEEGLPSALLPSTTSRDPRRELKEEAQLVGELAFLGDLSCLAKLHHQRELFTQVDRELYRMDEPSFTPQGESLASPRQRRLGPCEVRRPSEWGEVRRLLLTMLGKVSVDKLPIPLLWDMLVPGLEALPIPLLMATDCDTSSVVVEMEMEECPCMQRAEPCLCLSPGEWREAWRGLRRHRSRAREQLSQSSIGNPFADPLLRSVCSGISERLHRMEKQAGGEGEAGLMVMPEGVEEQLVLLGEYVRRAVFPGVCAAQALAAVLPTLVEVKELLKAFHVEVRRQNEVQAVAELRAGSMDSLSPMQSMRTPRPADLYRWRRLVIALSWIASALLECSDDAIMAEGILTTLLDLPVVASQPVTGTTPTESATPFYALLIPVIAAAFFPETVEDSGMWVHPEIEDRRLALDRLRLLKVVSALINIIRRALGSTQDTPPATVYVPMAGRLSSAWAAITEHVAPVVMGSWTASLFAHGTGIIPRFLVSRSSSCQLEGSAVEVLLELRLAEAEAALFSIPADLNGFLLDPHVGCHQQGEGSSAAVGAVEDSLAVAHLGVLASVARGRSAAARKKFYSLRVVEFLCGEIDLEHAVCHMEGRYLQFGTQEGRPTSGEEDMVSTGGSWVDGDHHGEEGGGESSEYYSSDEGRTPAVPQASRKVVVPGLSLTGLGPSTQGCAALLGSMPAEEATRDPVSKAHIDGDGPLPPPVALPPVTVSNKELRKSLSAEPLPPPVSYPECQDVAHERSLMDDTSSSSSTPPSSRAPQFAPTAPSPPIVPRLAFQGLPPSVQGPGGLGIDPTPPEYALGGPDTPVEPPGEVIIWRVRIDSTEGQIPVSSMVDGPYEDGPSSRLSPELFYDCGRRCRRLYRSEELQEGILRLLLLLLLSATRGTLDCRYCDQFPALNRKVNVLFILGVHLSHPANFGALRRLQHHEDMKVVGGGAFGTVFRCETVLQREAAAAAADYDDDDDTEVVAVKLVNRNPNIRDRCVLYDVYNEVTCLEEGRFDDYMTEIYDYGFDGSSYWIVMRFYTMTLTKWRARLGQPLEDHLLDLLETYRKILTAVGKLHRDGLVHYDLKCDNIMVLDHGSARASDISVVLADFGESRVLEGPQNADLCVRNRGTEFVKPPEMLTIERALRRDDAAFDRRKSVGTTTASDVWSVGCMLYELITGQYLFYNDDWIRFYMRLTGGPERAARYGSPAVAAPIDILTDDNIQMLDNNACLCDFLRFMLVRDPQCRPTIPAVLHRFHRVNAAVQLECGVRPHTWRRCPGDERAQQRPSVPCYFSPVFASWDDQVHQTTVP</sequence>
<dbReference type="InterPro" id="IPR000719">
    <property type="entry name" value="Prot_kinase_dom"/>
</dbReference>
<dbReference type="SUPFAM" id="SSF56112">
    <property type="entry name" value="Protein kinase-like (PK-like)"/>
    <property type="match status" value="1"/>
</dbReference>
<dbReference type="Gene3D" id="3.30.200.20">
    <property type="entry name" value="Phosphorylase Kinase, domain 1"/>
    <property type="match status" value="1"/>
</dbReference>
<dbReference type="PROSITE" id="PS50011">
    <property type="entry name" value="PROTEIN_KINASE_DOM"/>
    <property type="match status" value="1"/>
</dbReference>
<dbReference type="OrthoDB" id="440949at2759"/>
<dbReference type="RefSeq" id="XP_002788522.1">
    <property type="nucleotide sequence ID" value="XM_002788476.1"/>
</dbReference>
<dbReference type="EC" id="2.7.11.1" evidence="1"/>
<dbReference type="GeneID" id="9053871"/>
<dbReference type="CDD" id="cd00180">
    <property type="entry name" value="PKc"/>
    <property type="match status" value="1"/>
</dbReference>
<dbReference type="PROSITE" id="PS00108">
    <property type="entry name" value="PROTEIN_KINASE_ST"/>
    <property type="match status" value="1"/>
</dbReference>
<accession>C5K4P6</accession>
<dbReference type="EMBL" id="GG670562">
    <property type="protein sequence ID" value="EER20318.1"/>
    <property type="molecule type" value="Genomic_DNA"/>
</dbReference>
<dbReference type="Gene3D" id="1.10.510.10">
    <property type="entry name" value="Transferase(Phosphotransferase) domain 1"/>
    <property type="match status" value="1"/>
</dbReference>
<feature type="region of interest" description="Disordered" evidence="6">
    <location>
        <begin position="1"/>
        <end position="54"/>
    </location>
</feature>
<feature type="domain" description="Protein kinase" evidence="7">
    <location>
        <begin position="1162"/>
        <end position="1478"/>
    </location>
</feature>
<feature type="compositionally biased region" description="Polar residues" evidence="6">
    <location>
        <begin position="221"/>
        <end position="231"/>
    </location>
</feature>
<feature type="region of interest" description="Disordered" evidence="6">
    <location>
        <begin position="976"/>
        <end position="1043"/>
    </location>
</feature>
<feature type="compositionally biased region" description="Basic and acidic residues" evidence="6">
    <location>
        <begin position="1"/>
        <end position="10"/>
    </location>
</feature>
<gene>
    <name evidence="8" type="ORF">Pmar_PMAR010052</name>
</gene>